<comment type="caution">
    <text evidence="2">The sequence shown here is derived from an EMBL/GenBank/DDBJ whole genome shotgun (WGS) entry which is preliminary data.</text>
</comment>
<sequence>MGRPPPPPPVFRADTSGPPGLQPASACEKQLTQLQRHVLAFCERVTPGLKNGSYDWLTHVTDVDPRNMAKNIMYALQWGQRDASHGLLFTKRSFVKMNSTLLLWSGVSPSVRAKWCTSLNMFMLHAGGNDDIQTPFGGILEEEGMKSSDGRPLHDCEWAKQEPIWQSASDAVVWRNGADLVRFLVKKPLVKDGHTMLASSFGDRKIEETGLLEDWQKVETFSCVNVAEMEHPETAEQTELKSFESKDCRFDKVTKERYPGCLAMGHIELELFREVANQLPPSYEPHLSNLRLPALLKQYGPQVVTILPDVMEMFDTVIALELYLVQFTQARGF</sequence>
<dbReference type="Proteomes" id="UP001642464">
    <property type="component" value="Unassembled WGS sequence"/>
</dbReference>
<keyword evidence="3" id="KW-1185">Reference proteome</keyword>
<organism evidence="2 3">
    <name type="scientific">Durusdinium trenchii</name>
    <dbReference type="NCBI Taxonomy" id="1381693"/>
    <lineage>
        <taxon>Eukaryota</taxon>
        <taxon>Sar</taxon>
        <taxon>Alveolata</taxon>
        <taxon>Dinophyceae</taxon>
        <taxon>Suessiales</taxon>
        <taxon>Symbiodiniaceae</taxon>
        <taxon>Durusdinium</taxon>
    </lineage>
</organism>
<feature type="compositionally biased region" description="Pro residues" evidence="1">
    <location>
        <begin position="1"/>
        <end position="10"/>
    </location>
</feature>
<name>A0ABP0II26_9DINO</name>
<evidence type="ECO:0000256" key="1">
    <source>
        <dbReference type="SAM" id="MobiDB-lite"/>
    </source>
</evidence>
<dbReference type="EMBL" id="CAXAMM010003725">
    <property type="protein sequence ID" value="CAK9001015.1"/>
    <property type="molecule type" value="Genomic_DNA"/>
</dbReference>
<evidence type="ECO:0000313" key="2">
    <source>
        <dbReference type="EMBL" id="CAK9001015.1"/>
    </source>
</evidence>
<accession>A0ABP0II26</accession>
<reference evidence="2 3" key="1">
    <citation type="submission" date="2024-02" db="EMBL/GenBank/DDBJ databases">
        <authorList>
            <person name="Chen Y."/>
            <person name="Shah S."/>
            <person name="Dougan E. K."/>
            <person name="Thang M."/>
            <person name="Chan C."/>
        </authorList>
    </citation>
    <scope>NUCLEOTIDE SEQUENCE [LARGE SCALE GENOMIC DNA]</scope>
</reference>
<protein>
    <submittedName>
        <fullName evidence="2">Deoxyhypusine hydroxylase</fullName>
    </submittedName>
</protein>
<evidence type="ECO:0000313" key="3">
    <source>
        <dbReference type="Proteomes" id="UP001642464"/>
    </source>
</evidence>
<feature type="region of interest" description="Disordered" evidence="1">
    <location>
        <begin position="1"/>
        <end position="23"/>
    </location>
</feature>
<proteinExistence type="predicted"/>
<gene>
    <name evidence="2" type="ORF">SCF082_LOCUS6748</name>
</gene>